<comment type="similarity">
    <text evidence="2 5">Belongs to the RxLR effector family.</text>
</comment>
<evidence type="ECO:0000256" key="5">
    <source>
        <dbReference type="RuleBase" id="RU367124"/>
    </source>
</evidence>
<evidence type="ECO:0000256" key="2">
    <source>
        <dbReference type="ARBA" id="ARBA00010400"/>
    </source>
</evidence>
<name>A0A081B502_PHYNI</name>
<dbReference type="AlphaFoldDB" id="A0A081B502"/>
<dbReference type="EMBL" id="ANJA01000057">
    <property type="protein sequence ID" value="ETO86213.1"/>
    <property type="molecule type" value="Genomic_DNA"/>
</dbReference>
<feature type="signal peptide" evidence="5">
    <location>
        <begin position="1"/>
        <end position="20"/>
    </location>
</feature>
<dbReference type="Proteomes" id="UP000028582">
    <property type="component" value="Unassembled WGS sequence"/>
</dbReference>
<sequence>MRNSVLLFALAFVIFACGNALTATEDGIQLKMPQSELHQAAQWNVGGKRLLRANDGTNTDEEERGMAEFTTKMKTWAQSFKTWVTNSKLVQMANTKFQSLSQKWRISNVEQMIRKGVSDTVLFEKKVTPDEYFLALKLDPKLKLVSDSPVIREQNPGLLKFFAYTDYYNTKIVAV</sequence>
<comment type="subcellular location">
    <subcellularLocation>
        <location evidence="1 5">Secreted</location>
    </subcellularLocation>
</comment>
<dbReference type="PROSITE" id="PS51257">
    <property type="entry name" value="PROKAR_LIPOPROTEIN"/>
    <property type="match status" value="1"/>
</dbReference>
<keyword evidence="3 5" id="KW-0964">Secreted</keyword>
<gene>
    <name evidence="6" type="ORF">F444_00239</name>
</gene>
<dbReference type="InterPro" id="IPR031825">
    <property type="entry name" value="RXLR"/>
</dbReference>
<proteinExistence type="inferred from homology"/>
<evidence type="ECO:0000256" key="3">
    <source>
        <dbReference type="ARBA" id="ARBA00022525"/>
    </source>
</evidence>
<protein>
    <recommendedName>
        <fullName evidence="5">RxLR effector protein</fullName>
    </recommendedName>
</protein>
<reference evidence="6 7" key="1">
    <citation type="submission" date="2013-11" db="EMBL/GenBank/DDBJ databases">
        <title>The Genome Sequence of Phytophthora parasitica P1976.</title>
        <authorList>
            <consortium name="The Broad Institute Genomics Platform"/>
            <person name="Russ C."/>
            <person name="Tyler B."/>
            <person name="Panabieres F."/>
            <person name="Shan W."/>
            <person name="Tripathy S."/>
            <person name="Grunwald N."/>
            <person name="Machado M."/>
            <person name="Johnson C.S."/>
            <person name="Walker B."/>
            <person name="Young S."/>
            <person name="Zeng Q."/>
            <person name="Gargeya S."/>
            <person name="Fitzgerald M."/>
            <person name="Haas B."/>
            <person name="Abouelleil A."/>
            <person name="Allen A.W."/>
            <person name="Alvarado L."/>
            <person name="Arachchi H.M."/>
            <person name="Berlin A.M."/>
            <person name="Chapman S.B."/>
            <person name="Gainer-Dewar J."/>
            <person name="Goldberg J."/>
            <person name="Griggs A."/>
            <person name="Gujja S."/>
            <person name="Hansen M."/>
            <person name="Howarth C."/>
            <person name="Imamovic A."/>
            <person name="Ireland A."/>
            <person name="Larimer J."/>
            <person name="McCowan C."/>
            <person name="Murphy C."/>
            <person name="Pearson M."/>
            <person name="Poon T.W."/>
            <person name="Priest M."/>
            <person name="Roberts A."/>
            <person name="Saif S."/>
            <person name="Shea T."/>
            <person name="Sisk P."/>
            <person name="Sykes S."/>
            <person name="Wortman J."/>
            <person name="Nusbaum C."/>
            <person name="Birren B."/>
        </authorList>
    </citation>
    <scope>NUCLEOTIDE SEQUENCE [LARGE SCALE GENOMIC DNA]</scope>
    <source>
        <strain evidence="6 7">P1976</strain>
    </source>
</reference>
<evidence type="ECO:0000313" key="7">
    <source>
        <dbReference type="Proteomes" id="UP000028582"/>
    </source>
</evidence>
<dbReference type="GO" id="GO:0005576">
    <property type="term" value="C:extracellular region"/>
    <property type="evidence" value="ECO:0007669"/>
    <property type="project" value="UniProtKB-SubCell"/>
</dbReference>
<organism evidence="6 7">
    <name type="scientific">Phytophthora nicotianae P1976</name>
    <dbReference type="NCBI Taxonomy" id="1317066"/>
    <lineage>
        <taxon>Eukaryota</taxon>
        <taxon>Sar</taxon>
        <taxon>Stramenopiles</taxon>
        <taxon>Oomycota</taxon>
        <taxon>Peronosporomycetes</taxon>
        <taxon>Peronosporales</taxon>
        <taxon>Peronosporaceae</taxon>
        <taxon>Phytophthora</taxon>
    </lineage>
</organism>
<feature type="chain" id="PRO_5028507938" description="RxLR effector protein" evidence="5">
    <location>
        <begin position="21"/>
        <end position="175"/>
    </location>
</feature>
<keyword evidence="4 5" id="KW-0732">Signal</keyword>
<evidence type="ECO:0000313" key="6">
    <source>
        <dbReference type="EMBL" id="ETO86213.1"/>
    </source>
</evidence>
<accession>A0A081B502</accession>
<comment type="domain">
    <text evidence="5">The RxLR-dEER motif acts to carry the protein into the host cell cytoplasm through binding to cell surface phosphatidylinositol-3-phosphate.</text>
</comment>
<dbReference type="Pfam" id="PF16810">
    <property type="entry name" value="RXLR"/>
    <property type="match status" value="1"/>
</dbReference>
<evidence type="ECO:0000256" key="1">
    <source>
        <dbReference type="ARBA" id="ARBA00004613"/>
    </source>
</evidence>
<comment type="caution">
    <text evidence="6">The sequence shown here is derived from an EMBL/GenBank/DDBJ whole genome shotgun (WGS) entry which is preliminary data.</text>
</comment>
<comment type="function">
    <text evidence="5">Effector that suppresses plant defense responses during pathogen infection.</text>
</comment>
<dbReference type="OrthoDB" id="127754at2759"/>
<evidence type="ECO:0000256" key="4">
    <source>
        <dbReference type="ARBA" id="ARBA00022729"/>
    </source>
</evidence>